<evidence type="ECO:0000313" key="8">
    <source>
        <dbReference type="Proteomes" id="UP000054321"/>
    </source>
</evidence>
<dbReference type="InterPro" id="IPR039903">
    <property type="entry name" value="Zswim2"/>
</dbReference>
<dbReference type="InterPro" id="IPR003034">
    <property type="entry name" value="SAP_dom"/>
</dbReference>
<evidence type="ECO:0000256" key="1">
    <source>
        <dbReference type="ARBA" id="ARBA00015551"/>
    </source>
</evidence>
<dbReference type="Gene3D" id="3.30.40.10">
    <property type="entry name" value="Zinc/RING finger domain, C3HC4 (zinc finger)"/>
    <property type="match status" value="1"/>
</dbReference>
<feature type="domain" description="SAP" evidence="5">
    <location>
        <begin position="16"/>
        <end position="50"/>
    </location>
</feature>
<name>A0A0C3CPY3_OIDMZ</name>
<dbReference type="OrthoDB" id="2122982at2759"/>
<keyword evidence="2" id="KW-0863">Zinc-finger</keyword>
<reference evidence="8" key="2">
    <citation type="submission" date="2015-01" db="EMBL/GenBank/DDBJ databases">
        <title>Evolutionary Origins and Diversification of the Mycorrhizal Mutualists.</title>
        <authorList>
            <consortium name="DOE Joint Genome Institute"/>
            <consortium name="Mycorrhizal Genomics Consortium"/>
            <person name="Kohler A."/>
            <person name="Kuo A."/>
            <person name="Nagy L.G."/>
            <person name="Floudas D."/>
            <person name="Copeland A."/>
            <person name="Barry K.W."/>
            <person name="Cichocki N."/>
            <person name="Veneault-Fourrey C."/>
            <person name="LaButti K."/>
            <person name="Lindquist E.A."/>
            <person name="Lipzen A."/>
            <person name="Lundell T."/>
            <person name="Morin E."/>
            <person name="Murat C."/>
            <person name="Riley R."/>
            <person name="Ohm R."/>
            <person name="Sun H."/>
            <person name="Tunlid A."/>
            <person name="Henrissat B."/>
            <person name="Grigoriev I.V."/>
            <person name="Hibbett D.S."/>
            <person name="Martin F."/>
        </authorList>
    </citation>
    <scope>NUCLEOTIDE SEQUENCE [LARGE SCALE GENOMIC DNA]</scope>
    <source>
        <strain evidence="8">Zn</strain>
    </source>
</reference>
<dbReference type="HOGENOM" id="CLU_037984_0_1_1"/>
<dbReference type="AlphaFoldDB" id="A0A0C3CPY3"/>
<accession>A0A0C3CPY3</accession>
<keyword evidence="2" id="KW-0479">Metal-binding</keyword>
<dbReference type="GO" id="GO:0008270">
    <property type="term" value="F:zinc ion binding"/>
    <property type="evidence" value="ECO:0007669"/>
    <property type="project" value="UniProtKB-KW"/>
</dbReference>
<gene>
    <name evidence="7" type="ORF">OIDMADRAFT_145215</name>
</gene>
<sequence>MPKRTVADIDLDGPGWNSYTVPELKDALGYRGLSRVGRKAELIARLENHEALKAAQVALPPGTASTEGAEGSATRAPKAKKAKTHGPELVLDGPLASEVIKNQWGNPETGERRLREFVPAPDDKFKDKVKRINKERMFMLDRKMVHDANGHREEIFTIAGSTGNIYTCTIGKSPKCDCMDAKMRGQKCKHINYALVIILKAPLYFQYQLAFLSEELEQIFDNAPVTRAPDLSEHEAAAPLSTRDVIRKPIEGECPICVFDMEPDEEIVWCQAACGQNFHKDCFEQWRRSKMGGRVSCVYCRTEWQDEGTQLSTALERLKESAPKLGSYKNIGHLSIYQKPEQ</sequence>
<evidence type="ECO:0000313" key="7">
    <source>
        <dbReference type="EMBL" id="KIN01089.1"/>
    </source>
</evidence>
<reference evidence="7 8" key="1">
    <citation type="submission" date="2014-04" db="EMBL/GenBank/DDBJ databases">
        <authorList>
            <consortium name="DOE Joint Genome Institute"/>
            <person name="Kuo A."/>
            <person name="Martino E."/>
            <person name="Perotto S."/>
            <person name="Kohler A."/>
            <person name="Nagy L.G."/>
            <person name="Floudas D."/>
            <person name="Copeland A."/>
            <person name="Barry K.W."/>
            <person name="Cichocki N."/>
            <person name="Veneault-Fourrey C."/>
            <person name="LaButti K."/>
            <person name="Lindquist E.A."/>
            <person name="Lipzen A."/>
            <person name="Lundell T."/>
            <person name="Morin E."/>
            <person name="Murat C."/>
            <person name="Sun H."/>
            <person name="Tunlid A."/>
            <person name="Henrissat B."/>
            <person name="Grigoriev I.V."/>
            <person name="Hibbett D.S."/>
            <person name="Martin F."/>
            <person name="Nordberg H.P."/>
            <person name="Cantor M.N."/>
            <person name="Hua S.X."/>
        </authorList>
    </citation>
    <scope>NUCLEOTIDE SEQUENCE [LARGE SCALE GENOMIC DNA]</scope>
    <source>
        <strain evidence="7 8">Zn</strain>
    </source>
</reference>
<evidence type="ECO:0000256" key="2">
    <source>
        <dbReference type="PROSITE-ProRule" id="PRU00175"/>
    </source>
</evidence>
<dbReference type="Pfam" id="PF02037">
    <property type="entry name" value="SAP"/>
    <property type="match status" value="1"/>
</dbReference>
<dbReference type="InterPro" id="IPR013083">
    <property type="entry name" value="Znf_RING/FYVE/PHD"/>
</dbReference>
<dbReference type="EMBL" id="KN832876">
    <property type="protein sequence ID" value="KIN01089.1"/>
    <property type="molecule type" value="Genomic_DNA"/>
</dbReference>
<dbReference type="InterPro" id="IPR001841">
    <property type="entry name" value="Znf_RING"/>
</dbReference>
<dbReference type="SMART" id="SM00513">
    <property type="entry name" value="SAP"/>
    <property type="match status" value="1"/>
</dbReference>
<dbReference type="InterPro" id="IPR007527">
    <property type="entry name" value="Znf_SWIM"/>
</dbReference>
<dbReference type="PANTHER" id="PTHR21540">
    <property type="entry name" value="RING FINGER AND SWIM DOMAIN-CONTAINING PROTEIN 2"/>
    <property type="match status" value="1"/>
</dbReference>
<organism evidence="7 8">
    <name type="scientific">Oidiodendron maius (strain Zn)</name>
    <dbReference type="NCBI Taxonomy" id="913774"/>
    <lineage>
        <taxon>Eukaryota</taxon>
        <taxon>Fungi</taxon>
        <taxon>Dikarya</taxon>
        <taxon>Ascomycota</taxon>
        <taxon>Pezizomycotina</taxon>
        <taxon>Leotiomycetes</taxon>
        <taxon>Leotiomycetes incertae sedis</taxon>
        <taxon>Myxotrichaceae</taxon>
        <taxon>Oidiodendron</taxon>
    </lineage>
</organism>
<dbReference type="Pfam" id="PF13639">
    <property type="entry name" value="zf-RING_2"/>
    <property type="match status" value="1"/>
</dbReference>
<keyword evidence="2" id="KW-0862">Zinc</keyword>
<keyword evidence="8" id="KW-1185">Reference proteome</keyword>
<proteinExistence type="predicted"/>
<dbReference type="PANTHER" id="PTHR21540:SF0">
    <property type="entry name" value="PHD FAMILY PROTEIN"/>
    <property type="match status" value="1"/>
</dbReference>
<feature type="domain" description="SWIM-type" evidence="6">
    <location>
        <begin position="166"/>
        <end position="199"/>
    </location>
</feature>
<evidence type="ECO:0000259" key="6">
    <source>
        <dbReference type="PROSITE" id="PS50966"/>
    </source>
</evidence>
<evidence type="ECO:0000259" key="5">
    <source>
        <dbReference type="PROSITE" id="PS50800"/>
    </source>
</evidence>
<dbReference type="InterPro" id="IPR036361">
    <property type="entry name" value="SAP_dom_sf"/>
</dbReference>
<dbReference type="PROSITE" id="PS50089">
    <property type="entry name" value="ZF_RING_2"/>
    <property type="match status" value="1"/>
</dbReference>
<dbReference type="GO" id="GO:0061630">
    <property type="term" value="F:ubiquitin protein ligase activity"/>
    <property type="evidence" value="ECO:0007669"/>
    <property type="project" value="InterPro"/>
</dbReference>
<protein>
    <recommendedName>
        <fullName evidence="1">Postreplication repair E3 ubiquitin-protein ligase RAD18</fullName>
    </recommendedName>
</protein>
<dbReference type="Gene3D" id="1.10.720.30">
    <property type="entry name" value="SAP domain"/>
    <property type="match status" value="1"/>
</dbReference>
<evidence type="ECO:0000256" key="3">
    <source>
        <dbReference type="SAM" id="MobiDB-lite"/>
    </source>
</evidence>
<dbReference type="InParanoid" id="A0A0C3CPY3"/>
<dbReference type="PROSITE" id="PS50800">
    <property type="entry name" value="SAP"/>
    <property type="match status" value="1"/>
</dbReference>
<dbReference type="SUPFAM" id="SSF57850">
    <property type="entry name" value="RING/U-box"/>
    <property type="match status" value="1"/>
</dbReference>
<dbReference type="PROSITE" id="PS50966">
    <property type="entry name" value="ZF_SWIM"/>
    <property type="match status" value="1"/>
</dbReference>
<feature type="region of interest" description="Disordered" evidence="3">
    <location>
        <begin position="58"/>
        <end position="85"/>
    </location>
</feature>
<dbReference type="Proteomes" id="UP000054321">
    <property type="component" value="Unassembled WGS sequence"/>
</dbReference>
<feature type="domain" description="RING-type" evidence="4">
    <location>
        <begin position="254"/>
        <end position="301"/>
    </location>
</feature>
<dbReference type="SUPFAM" id="SSF68906">
    <property type="entry name" value="SAP domain"/>
    <property type="match status" value="1"/>
</dbReference>
<evidence type="ECO:0000259" key="4">
    <source>
        <dbReference type="PROSITE" id="PS50089"/>
    </source>
</evidence>